<organism evidence="4 5">
    <name type="scientific">Flagellimonas flava</name>
    <dbReference type="NCBI Taxonomy" id="570519"/>
    <lineage>
        <taxon>Bacteria</taxon>
        <taxon>Pseudomonadati</taxon>
        <taxon>Bacteroidota</taxon>
        <taxon>Flavobacteriia</taxon>
        <taxon>Flavobacteriales</taxon>
        <taxon>Flavobacteriaceae</taxon>
        <taxon>Flagellimonas</taxon>
    </lineage>
</organism>
<dbReference type="AlphaFoldDB" id="A0A1M5KB44"/>
<keyword evidence="5" id="KW-1185">Reference proteome</keyword>
<name>A0A1M5KB44_9FLAO</name>
<dbReference type="InterPro" id="IPR004843">
    <property type="entry name" value="Calcineurin-like_PHP"/>
</dbReference>
<gene>
    <name evidence="4" type="ORF">SAMN04488116_1483</name>
</gene>
<sequence length="1251" mass="142220">MFEQSKIQNFGINLIDMKKHYLYSLFLVFAASCATYEAKYETPFTSNEPSTDKQVEHTFYLIGDAGKSPSGKLNPALKMFKERLTKADKKSTALFLGDNIYPAGFPDEKDDPSGHQSAKNHLDAQLKTLENFKGRTVFLPGNHDWYSNGLKGLERQEKYIQKALDSKDVFLPDNGCPLETVKISDDVLLITIDTEWYLVDWDKHPTINDDCEIKSRGRFFEELESLIKKNVDKTTIIAMHHPMYTYGSHGGHFSFKQHIYPSGGSVPLPILGSVANLLRKTSGASIEDQTNKMYNRLKNRIVTLSQFSDKVIFVSGHEHTLQYIVEKDIPQIVSGSGAKTGATKLLNGSKFSTGKMGYAVLKVFTDGSSHVSFYDAVGDEVLYQTDVLEADEKGPLTTYPSSFPKYQEASVYTEEEITKGGFHKWLWGERYRKYYGTKVKAPTAVLDTLYGGLTVVRKGGGNQSNSLRLKHKDGRQFVMRDLRKSAERYLQAMAFQERYIIGKFEDTYPERLLLDLYTGAHPYAPFTMGTLSDAIGLYHTNPKLFYVPKQNALGQFNSDFGGELVMIEEHVSDGHTDLESFGKTEKIESTYDLIKKLRKDEKYVLDSEAYVKARLFDMLIGDWDRHVDQWRWAEFENEDGKIVYRPIPRDRDQAYSRWGDGFVMGLGSRVVPSLKIFEGFNEEIRNLKGFTSSPRTFALDMAILSETTLEEWTEQAKFIQQRITGSVIDEALMHFPEEVRDETVDQIKQKLLSRKSDLVETAREYFRIMNKYSVITGTDKDDYFHITSHSNGDVEVKAYRIKNGKKKDLFFEKTYQPQYTKELWIYGLDDDDVFDANTQTSKIKVRLVGGQNNDVYKIAEGSKKIHAYDFRSKKNTYDEAFGGNIHRINDYDTNTYEFLQVKASNNQFLPAIGYNPDDGFRIGLTNTYVVNGFRQNPFTQRHIFSAAYYFANNGFIFQYNGEFANFFEGVNLELDAGFTSPNFAINFFGFGNETENNDDEEPLGLDFNRVRISVLKFAPSLVWRGYLGSKVRLGVSYEDIEVEETEDRFINQFFVANGEENEQSFFGVDAEYSYSNTDDNAFPTLGMDFSLHGGYKTNLTTSGRSFGYIIPSLSIDHRLSSNGQLVLATKIKGRVNFGDGFEFYQGASIGANDGLRGFRFQRFTGKSSFYQNTDLRFSFRKQRKGVLPFTPGIFGGFDYGRVWFPGDSSDKWHNSYGGGFFVDGAGILSANLGLFNSSDGIRFAFGIGFGF</sequence>
<dbReference type="InterPro" id="IPR029052">
    <property type="entry name" value="Metallo-depent_PP-like"/>
</dbReference>
<dbReference type="PROSITE" id="PS51257">
    <property type="entry name" value="PROKAR_LIPOPROTEIN"/>
    <property type="match status" value="1"/>
</dbReference>
<keyword evidence="2" id="KW-0378">Hydrolase</keyword>
<protein>
    <submittedName>
        <fullName evidence="4">Calcineurin-like phosphoesterase</fullName>
    </submittedName>
</protein>
<reference evidence="5" key="1">
    <citation type="submission" date="2016-11" db="EMBL/GenBank/DDBJ databases">
        <authorList>
            <person name="Varghese N."/>
            <person name="Submissions S."/>
        </authorList>
    </citation>
    <scope>NUCLEOTIDE SEQUENCE [LARGE SCALE GENOMIC DNA]</scope>
    <source>
        <strain evidence="5">DSM 22638</strain>
    </source>
</reference>
<dbReference type="PANTHER" id="PTHR10161">
    <property type="entry name" value="TARTRATE-RESISTANT ACID PHOSPHATASE TYPE 5"/>
    <property type="match status" value="1"/>
</dbReference>
<dbReference type="SUPFAM" id="SSF56300">
    <property type="entry name" value="Metallo-dependent phosphatases"/>
    <property type="match status" value="1"/>
</dbReference>
<proteinExistence type="predicted"/>
<dbReference type="STRING" id="570519.SAMN04488116_1483"/>
<accession>A0A1M5KB44</accession>
<dbReference type="GO" id="GO:0016787">
    <property type="term" value="F:hydrolase activity"/>
    <property type="evidence" value="ECO:0007669"/>
    <property type="project" value="UniProtKB-KW"/>
</dbReference>
<keyword evidence="1" id="KW-0732">Signal</keyword>
<dbReference type="Pfam" id="PF00149">
    <property type="entry name" value="Metallophos"/>
    <property type="match status" value="1"/>
</dbReference>
<evidence type="ECO:0000259" key="3">
    <source>
        <dbReference type="Pfam" id="PF00149"/>
    </source>
</evidence>
<dbReference type="Gene3D" id="3.60.21.10">
    <property type="match status" value="1"/>
</dbReference>
<dbReference type="EMBL" id="FQWL01000002">
    <property type="protein sequence ID" value="SHG50022.1"/>
    <property type="molecule type" value="Genomic_DNA"/>
</dbReference>
<dbReference type="InterPro" id="IPR051558">
    <property type="entry name" value="Metallophosphoesterase_PAP"/>
</dbReference>
<dbReference type="Proteomes" id="UP000184532">
    <property type="component" value="Unassembled WGS sequence"/>
</dbReference>
<dbReference type="PANTHER" id="PTHR10161:SF14">
    <property type="entry name" value="TARTRATE-RESISTANT ACID PHOSPHATASE TYPE 5"/>
    <property type="match status" value="1"/>
</dbReference>
<evidence type="ECO:0000256" key="1">
    <source>
        <dbReference type="ARBA" id="ARBA00022729"/>
    </source>
</evidence>
<feature type="domain" description="Calcineurin-like phosphoesterase" evidence="3">
    <location>
        <begin position="58"/>
        <end position="252"/>
    </location>
</feature>
<evidence type="ECO:0000313" key="5">
    <source>
        <dbReference type="Proteomes" id="UP000184532"/>
    </source>
</evidence>
<evidence type="ECO:0000313" key="4">
    <source>
        <dbReference type="EMBL" id="SHG50022.1"/>
    </source>
</evidence>
<evidence type="ECO:0000256" key="2">
    <source>
        <dbReference type="ARBA" id="ARBA00022801"/>
    </source>
</evidence>